<evidence type="ECO:0000313" key="2">
    <source>
        <dbReference type="EMBL" id="KJL30224.1"/>
    </source>
</evidence>
<proteinExistence type="predicted"/>
<dbReference type="OrthoDB" id="135105at2"/>
<protein>
    <recommendedName>
        <fullName evidence="1">DUF4062 domain-containing protein</fullName>
    </recommendedName>
</protein>
<dbReference type="EMBL" id="JYIW01000020">
    <property type="protein sequence ID" value="KJL30224.1"/>
    <property type="molecule type" value="Genomic_DNA"/>
</dbReference>
<comment type="caution">
    <text evidence="2">The sequence shown here is derived from an EMBL/GenBank/DDBJ whole genome shotgun (WGS) entry which is preliminary data.</text>
</comment>
<evidence type="ECO:0000313" key="3">
    <source>
        <dbReference type="Proteomes" id="UP000033640"/>
    </source>
</evidence>
<feature type="domain" description="DUF4062" evidence="1">
    <location>
        <begin position="30"/>
        <end position="112"/>
    </location>
</feature>
<gene>
    <name evidence="2" type="ORF">RS83_00974</name>
</gene>
<dbReference type="Proteomes" id="UP000033640">
    <property type="component" value="Unassembled WGS sequence"/>
</dbReference>
<dbReference type="PATRIC" id="fig|82380.11.peg.1005"/>
<dbReference type="Pfam" id="PF13271">
    <property type="entry name" value="DUF4062"/>
    <property type="match status" value="1"/>
</dbReference>
<sequence>MSHGALLIDQRSASLTASDQDLPVWGRGRRVFVSSLIGDMRAERAAVREAIERLGAMPVMFEDDLGAQDISAEQAYLRGVRSSEIYIGLFGPRYGVRMPDGDSATHAELREAETNGLRLCLFVNGETSGEMDRAQRDLIDGARNLYTTSPWSDPDDLGQRVERRLREIASEELAPWVRVGRTVFRAKELSTDGQSISISADVLSSAVHTELVGMRDARASVTFTSPSEARQAQVAALSTRTVSTARHEENLTLTVQETSSFRMSSSVNGVSADEILRRSLSDGLFGTNQLGDMAGWGSQPIDPFAEIRGAALDDAVLRPVARLLFAERMLLDGIAARVDAFTLGPSHQGSRRLRAVWTPRRVYVNEPDPKPTSIDGVVTGL</sequence>
<accession>A0A0F0LC25</accession>
<dbReference type="RefSeq" id="WP_052678864.1">
    <property type="nucleotide sequence ID" value="NZ_JYIW01000020.1"/>
</dbReference>
<dbReference type="AlphaFoldDB" id="A0A0F0LC25"/>
<evidence type="ECO:0000259" key="1">
    <source>
        <dbReference type="Pfam" id="PF13271"/>
    </source>
</evidence>
<name>A0A0F0LC25_9MICO</name>
<organism evidence="2 3">
    <name type="scientific">Microbacterium oxydans</name>
    <dbReference type="NCBI Taxonomy" id="82380"/>
    <lineage>
        <taxon>Bacteria</taxon>
        <taxon>Bacillati</taxon>
        <taxon>Actinomycetota</taxon>
        <taxon>Actinomycetes</taxon>
        <taxon>Micrococcales</taxon>
        <taxon>Microbacteriaceae</taxon>
        <taxon>Microbacterium</taxon>
    </lineage>
</organism>
<dbReference type="InterPro" id="IPR025139">
    <property type="entry name" value="DUF4062"/>
</dbReference>
<reference evidence="2 3" key="1">
    <citation type="submission" date="2015-02" db="EMBL/GenBank/DDBJ databases">
        <title>Draft genome sequences of ten Microbacterium spp. with emphasis on heavy metal contaminated environments.</title>
        <authorList>
            <person name="Corretto E."/>
        </authorList>
    </citation>
    <scope>NUCLEOTIDE SEQUENCE [LARGE SCALE GENOMIC DNA]</scope>
    <source>
        <strain evidence="2 3">BEL4b</strain>
    </source>
</reference>